<dbReference type="EMBL" id="CM000880">
    <property type="protein sequence ID" value="PNT76774.1"/>
    <property type="molecule type" value="Genomic_DNA"/>
</dbReference>
<keyword evidence="1" id="KW-0472">Membrane</keyword>
<gene>
    <name evidence="2" type="ORF">BRADI_1g53273v3</name>
</gene>
<evidence type="ECO:0000313" key="4">
    <source>
        <dbReference type="Proteomes" id="UP000008810"/>
    </source>
</evidence>
<name>A0A2K2DR60_BRADI</name>
<reference evidence="2" key="2">
    <citation type="submission" date="2017-06" db="EMBL/GenBank/DDBJ databases">
        <title>WGS assembly of Brachypodium distachyon.</title>
        <authorList>
            <consortium name="The International Brachypodium Initiative"/>
            <person name="Lucas S."/>
            <person name="Harmon-Smith M."/>
            <person name="Lail K."/>
            <person name="Tice H."/>
            <person name="Grimwood J."/>
            <person name="Bruce D."/>
            <person name="Barry K."/>
            <person name="Shu S."/>
            <person name="Lindquist E."/>
            <person name="Wang M."/>
            <person name="Pitluck S."/>
            <person name="Vogel J.P."/>
            <person name="Garvin D.F."/>
            <person name="Mockler T.C."/>
            <person name="Schmutz J."/>
            <person name="Rokhsar D."/>
            <person name="Bevan M.W."/>
        </authorList>
    </citation>
    <scope>NUCLEOTIDE SEQUENCE</scope>
    <source>
        <strain evidence="2">Bd21</strain>
    </source>
</reference>
<protein>
    <submittedName>
        <fullName evidence="2 3">Uncharacterized protein</fullName>
    </submittedName>
</protein>
<keyword evidence="4" id="KW-1185">Reference proteome</keyword>
<reference evidence="2 3" key="1">
    <citation type="journal article" date="2010" name="Nature">
        <title>Genome sequencing and analysis of the model grass Brachypodium distachyon.</title>
        <authorList>
            <consortium name="International Brachypodium Initiative"/>
        </authorList>
    </citation>
    <scope>NUCLEOTIDE SEQUENCE [LARGE SCALE GENOMIC DNA]</scope>
    <source>
        <strain evidence="2 3">Bd21</strain>
    </source>
</reference>
<dbReference type="Proteomes" id="UP000008810">
    <property type="component" value="Chromosome 1"/>
</dbReference>
<dbReference type="InParanoid" id="A0A2K2DR60"/>
<evidence type="ECO:0000313" key="3">
    <source>
        <dbReference type="EnsemblPlants" id="PNT76774"/>
    </source>
</evidence>
<sequence>MRSVNDNLHEANAAIHARRRAAAGHELCLGSCISRISAIYELHRDREGRTSISICALLVSLFFFLAMKGDLL</sequence>
<accession>A0A2K2DR60</accession>
<dbReference type="EnsemblPlants" id="PNT76774">
    <property type="protein sequence ID" value="PNT76774"/>
    <property type="gene ID" value="BRADI_1g53273v3"/>
</dbReference>
<keyword evidence="1" id="KW-0812">Transmembrane</keyword>
<dbReference type="AlphaFoldDB" id="A0A2K2DR60"/>
<keyword evidence="1" id="KW-1133">Transmembrane helix</keyword>
<evidence type="ECO:0000256" key="1">
    <source>
        <dbReference type="SAM" id="Phobius"/>
    </source>
</evidence>
<reference evidence="3" key="3">
    <citation type="submission" date="2018-08" db="UniProtKB">
        <authorList>
            <consortium name="EnsemblPlants"/>
        </authorList>
    </citation>
    <scope>IDENTIFICATION</scope>
    <source>
        <strain evidence="3">cv. Bd21</strain>
    </source>
</reference>
<dbReference type="Gramene" id="PNT76774">
    <property type="protein sequence ID" value="PNT76774"/>
    <property type="gene ID" value="BRADI_1g53273v3"/>
</dbReference>
<feature type="transmembrane region" description="Helical" evidence="1">
    <location>
        <begin position="50"/>
        <end position="67"/>
    </location>
</feature>
<organism evidence="2">
    <name type="scientific">Brachypodium distachyon</name>
    <name type="common">Purple false brome</name>
    <name type="synonym">Trachynia distachya</name>
    <dbReference type="NCBI Taxonomy" id="15368"/>
    <lineage>
        <taxon>Eukaryota</taxon>
        <taxon>Viridiplantae</taxon>
        <taxon>Streptophyta</taxon>
        <taxon>Embryophyta</taxon>
        <taxon>Tracheophyta</taxon>
        <taxon>Spermatophyta</taxon>
        <taxon>Magnoliopsida</taxon>
        <taxon>Liliopsida</taxon>
        <taxon>Poales</taxon>
        <taxon>Poaceae</taxon>
        <taxon>BOP clade</taxon>
        <taxon>Pooideae</taxon>
        <taxon>Stipodae</taxon>
        <taxon>Brachypodieae</taxon>
        <taxon>Brachypodium</taxon>
    </lineage>
</organism>
<proteinExistence type="predicted"/>
<evidence type="ECO:0000313" key="2">
    <source>
        <dbReference type="EMBL" id="PNT76774.1"/>
    </source>
</evidence>